<organism evidence="1">
    <name type="scientific">Amphimedon queenslandica</name>
    <name type="common">Sponge</name>
    <dbReference type="NCBI Taxonomy" id="400682"/>
    <lineage>
        <taxon>Eukaryota</taxon>
        <taxon>Metazoa</taxon>
        <taxon>Porifera</taxon>
        <taxon>Demospongiae</taxon>
        <taxon>Heteroscleromorpha</taxon>
        <taxon>Haplosclerida</taxon>
        <taxon>Niphatidae</taxon>
        <taxon>Amphimedon</taxon>
    </lineage>
</organism>
<dbReference type="AlphaFoldDB" id="A0A1X7TY05"/>
<reference evidence="1" key="1">
    <citation type="submission" date="2017-05" db="UniProtKB">
        <authorList>
            <consortium name="EnsemblMetazoa"/>
        </authorList>
    </citation>
    <scope>IDENTIFICATION</scope>
</reference>
<dbReference type="EnsemblMetazoa" id="Aqu2.1.20361_001">
    <property type="protein sequence ID" value="Aqu2.1.20361_001"/>
    <property type="gene ID" value="Aqu2.1.20361"/>
</dbReference>
<dbReference type="InParanoid" id="A0A1X7TY05"/>
<protein>
    <submittedName>
        <fullName evidence="1">Uncharacterized protein</fullName>
    </submittedName>
</protein>
<name>A0A1X7TY05_AMPQE</name>
<sequence>MDTFVVIKVCQVGPGIIHSILARNI</sequence>
<accession>A0A1X7TY05</accession>
<evidence type="ECO:0000313" key="1">
    <source>
        <dbReference type="EnsemblMetazoa" id="Aqu2.1.20361_001"/>
    </source>
</evidence>
<proteinExistence type="predicted"/>